<dbReference type="Pfam" id="PF00698">
    <property type="entry name" value="Acyl_transf_1"/>
    <property type="match status" value="1"/>
</dbReference>
<dbReference type="Gene3D" id="3.30.70.3290">
    <property type="match status" value="1"/>
</dbReference>
<dbReference type="CDD" id="cd08955">
    <property type="entry name" value="KR_2_FAS_SDR_x"/>
    <property type="match status" value="1"/>
</dbReference>
<sequence>MSKNPNQFSHLSPLKQAFLALEEMQAKLQQKTNASTEPIAIIGMGCRFPGGANSPESFWNQLQKGVDATTEIPASRWDIDTYYDPNSNSPDKMYVKRGGFLSTDIDQFDASFFNIAPREATRIDPQQRLLLEISWEALEYAGIAPDQLKNSQTGIFIGINSNDYSQLQQTLDTYSFTGNTASVAAGRLAYYLGLQGPTLAVDTACSSSLVSVHLACQSLRNQECNLALAGGVQLMLSPQTYIVLSQMKALAKDGRCKTFDTAADGYGRGEGCGIIVLKRLSDAIADRDQILAIIRGSAINHDGSSSGLTVPNGLAQEQVIKAALNNGNIAPDQVNYIEVHGTGTALGDPIEVEALGNVYGVTRNAENPLILGSVKTNIGHLEAAAGIASLIKVILTLQHQKIPANLHLKKLNSAVNWDGYSLVVPRENISYSLNFAGVSSFGMSGTNAHIIVEKASINQQKKSINFASRFTQDNREQKTVLLERPCHLLTLSAKTQQALHDLVSNYQKFIQKQSDLSLENICFTANTGRSHFNYRYAAVVSSVSELQEKLSKFTINEVSEVSLNRSYKPQIAFLFTGQGSQYINMGYELYQTQPTFRQIIDQCDALLQPYLEESLLNILYPKTETDHTLLDQTIYTQPALFAIEYGLAKLWQSWGIEPTIVLGHSVGEYVAACIAGVFSLEDGLRLIAARGRLMQSLPQTGKMAVVFAGINQVNPILKRFNVEIAAINGSHCLVISGEALAINETLKKLESQGIETRSLKVSQGFHSSLVDPILNELEKVANEINYSVPKIPIISTVTGKIINPEEVMQGKYWRKNSRETVQFLEAMQTLYKQKYDLFIEVGPNPILIGMGRRCLPDNVGVWLPSLRFGYSDWEQMLTSLKELYCQGLTVDWKGFEQDYDRSRCVLPTYPFQRQRYWIDSDKEIQNRKDNIGNGLLYQRIWEAQSVTVNQEKITGCWLIFAHQKTVVGIKLIQELASQGHSCITVFPGECYQRLSSHSWQINPSHLQDFQQLLKEVPDCCGIVHLWNIDSSFSNDLDAATLQQEQLQNCGSLLYLIQALNTIQTTILPRLWVVTQGTFVNDPLTKFSIAQTPVWGLGRVIALEYPDLWGGLIDISTQNSEKIVKNLVKELLNPEITSEVALTPEERYVSKLVPYSANRQEVNYFGDNEAFYLITGGLGGLGLKLADWMVKQGVKNLVLVGRSQPKPETLQVIADMQKQGVTMDIQQVDVANGEEVAKLLQKYPNLRGIVHLAGCLDDGVLNNQTWERFTKVMSPKVAGGWNLHFYSQHLVLDFFVCFSSIASLLGSPGQGNYAAANAFLDGLAEYRQSQDLPGLSINWGPWSETGMAAFLDNKGEKRWSTAGVRFLDISEGFDLLGQLIKANTPQIAVFPVDWSKFLQQFPVYQKTALLSEIVQQTDPKINRSLWEQLGQLSPKQQQKRLTEHIQQDVAMSLGLNPTERLDPQLGFFDLGMDSLMALEFRNRLQVNLGRSLPSTLTFDYPNIDAIATYLLKDLTNLTSLNTHDQNTPQSIDINDLEQLSEDDLCAFIDQEFNAIIQEKS</sequence>
<feature type="domain" description="Ketosynthase family 3 (KS3)" evidence="5">
    <location>
        <begin position="36"/>
        <end position="454"/>
    </location>
</feature>
<evidence type="ECO:0000256" key="1">
    <source>
        <dbReference type="ARBA" id="ARBA00022450"/>
    </source>
</evidence>
<dbReference type="InterPro" id="IPR009081">
    <property type="entry name" value="PP-bd_ACP"/>
</dbReference>
<organism evidence="6 7">
    <name type="scientific">Rippkaea orientalis (strain PCC 8801 / RF-1)</name>
    <name type="common">Cyanothece sp. (strain PCC 8801)</name>
    <dbReference type="NCBI Taxonomy" id="41431"/>
    <lineage>
        <taxon>Bacteria</taxon>
        <taxon>Bacillati</taxon>
        <taxon>Cyanobacteriota</taxon>
        <taxon>Cyanophyceae</taxon>
        <taxon>Oscillatoriophycideae</taxon>
        <taxon>Chroococcales</taxon>
        <taxon>Aphanothecaceae</taxon>
        <taxon>Rippkaea</taxon>
        <taxon>Rippkaea orientalis</taxon>
    </lineage>
</organism>
<dbReference type="FunFam" id="3.40.366.10:FF:000002">
    <property type="entry name" value="Probable polyketide synthase 2"/>
    <property type="match status" value="1"/>
</dbReference>
<dbReference type="SMART" id="SM00822">
    <property type="entry name" value="PKS_KR"/>
    <property type="match status" value="1"/>
</dbReference>
<dbReference type="CDD" id="cd00833">
    <property type="entry name" value="PKS"/>
    <property type="match status" value="1"/>
</dbReference>
<evidence type="ECO:0000259" key="5">
    <source>
        <dbReference type="PROSITE" id="PS52004"/>
    </source>
</evidence>
<dbReference type="SUPFAM" id="SSF53901">
    <property type="entry name" value="Thiolase-like"/>
    <property type="match status" value="1"/>
</dbReference>
<dbReference type="InterPro" id="IPR014043">
    <property type="entry name" value="Acyl_transferase_dom"/>
</dbReference>
<dbReference type="GO" id="GO:0006633">
    <property type="term" value="P:fatty acid biosynthetic process"/>
    <property type="evidence" value="ECO:0007669"/>
    <property type="project" value="InterPro"/>
</dbReference>
<dbReference type="InterPro" id="IPR016035">
    <property type="entry name" value="Acyl_Trfase/lysoPLipase"/>
</dbReference>
<dbReference type="GO" id="GO:0031177">
    <property type="term" value="F:phosphopantetheine binding"/>
    <property type="evidence" value="ECO:0007669"/>
    <property type="project" value="InterPro"/>
</dbReference>
<dbReference type="InterPro" id="IPR001227">
    <property type="entry name" value="Ac_transferase_dom_sf"/>
</dbReference>
<dbReference type="SUPFAM" id="SSF52151">
    <property type="entry name" value="FabD/lysophospholipase-like"/>
    <property type="match status" value="1"/>
</dbReference>
<dbReference type="InterPro" id="IPR036736">
    <property type="entry name" value="ACP-like_sf"/>
</dbReference>
<dbReference type="InterPro" id="IPR057326">
    <property type="entry name" value="KR_dom"/>
</dbReference>
<dbReference type="InterPro" id="IPR014030">
    <property type="entry name" value="Ketoacyl_synth_N"/>
</dbReference>
<name>B7JWG1_RIPO1</name>
<keyword evidence="1" id="KW-0596">Phosphopantetheine</keyword>
<dbReference type="InterPro" id="IPR020806">
    <property type="entry name" value="PKS_PP-bd"/>
</dbReference>
<dbReference type="SMART" id="SM00823">
    <property type="entry name" value="PKS_PP"/>
    <property type="match status" value="1"/>
</dbReference>
<dbReference type="GO" id="GO:0004312">
    <property type="term" value="F:fatty acid synthase activity"/>
    <property type="evidence" value="ECO:0007669"/>
    <property type="project" value="TreeGrafter"/>
</dbReference>
<dbReference type="FunFam" id="3.40.47.10:FF:000019">
    <property type="entry name" value="Polyketide synthase type I"/>
    <property type="match status" value="1"/>
</dbReference>
<dbReference type="SMART" id="SM00825">
    <property type="entry name" value="PKS_KS"/>
    <property type="match status" value="1"/>
</dbReference>
<dbReference type="Gene3D" id="3.40.47.10">
    <property type="match status" value="1"/>
</dbReference>
<dbReference type="Pfam" id="PF00550">
    <property type="entry name" value="PP-binding"/>
    <property type="match status" value="1"/>
</dbReference>
<dbReference type="PANTHER" id="PTHR43775">
    <property type="entry name" value="FATTY ACID SYNTHASE"/>
    <property type="match status" value="1"/>
</dbReference>
<keyword evidence="7" id="KW-1185">Reference proteome</keyword>
<dbReference type="InterPro" id="IPR036291">
    <property type="entry name" value="NAD(P)-bd_dom_sf"/>
</dbReference>
<dbReference type="OrthoDB" id="499075at2"/>
<dbReference type="InterPro" id="IPR014031">
    <property type="entry name" value="Ketoacyl_synth_C"/>
</dbReference>
<dbReference type="InterPro" id="IPR020841">
    <property type="entry name" value="PKS_Beta-ketoAc_synthase_dom"/>
</dbReference>
<evidence type="ECO:0000256" key="3">
    <source>
        <dbReference type="ARBA" id="ARBA00022679"/>
    </source>
</evidence>
<dbReference type="RefSeq" id="WP_012596268.1">
    <property type="nucleotide sequence ID" value="NC_011726.1"/>
</dbReference>
<gene>
    <name evidence="6" type="ordered locus">PCC8801_3022</name>
</gene>
<dbReference type="Pfam" id="PF00109">
    <property type="entry name" value="ketoacyl-synt"/>
    <property type="match status" value="1"/>
</dbReference>
<dbReference type="SMART" id="SM01294">
    <property type="entry name" value="PKS_PP_betabranch"/>
    <property type="match status" value="1"/>
</dbReference>
<keyword evidence="3" id="KW-0808">Transferase</keyword>
<evidence type="ECO:0000256" key="2">
    <source>
        <dbReference type="ARBA" id="ARBA00022553"/>
    </source>
</evidence>
<evidence type="ECO:0000313" key="7">
    <source>
        <dbReference type="Proteomes" id="UP000008204"/>
    </source>
</evidence>
<dbReference type="PROSITE" id="PS50075">
    <property type="entry name" value="CARRIER"/>
    <property type="match status" value="1"/>
</dbReference>
<dbReference type="InterPro" id="IPR016036">
    <property type="entry name" value="Malonyl_transacylase_ACP-bd"/>
</dbReference>
<dbReference type="Pfam" id="PF08659">
    <property type="entry name" value="KR"/>
    <property type="match status" value="1"/>
</dbReference>
<dbReference type="SUPFAM" id="SSF47336">
    <property type="entry name" value="ACP-like"/>
    <property type="match status" value="1"/>
</dbReference>
<dbReference type="SMART" id="SM00827">
    <property type="entry name" value="PKS_AT"/>
    <property type="match status" value="1"/>
</dbReference>
<dbReference type="PROSITE" id="PS52004">
    <property type="entry name" value="KS3_2"/>
    <property type="match status" value="1"/>
</dbReference>
<dbReference type="EMBL" id="CP001287">
    <property type="protein sequence ID" value="ACK67006.1"/>
    <property type="molecule type" value="Genomic_DNA"/>
</dbReference>
<dbReference type="Gene3D" id="1.10.1200.10">
    <property type="entry name" value="ACP-like"/>
    <property type="match status" value="1"/>
</dbReference>
<dbReference type="GO" id="GO:0004315">
    <property type="term" value="F:3-oxoacyl-[acyl-carrier-protein] synthase activity"/>
    <property type="evidence" value="ECO:0007669"/>
    <property type="project" value="InterPro"/>
</dbReference>
<dbReference type="Gene3D" id="3.40.50.720">
    <property type="entry name" value="NAD(P)-binding Rossmann-like Domain"/>
    <property type="match status" value="1"/>
</dbReference>
<dbReference type="Proteomes" id="UP000008204">
    <property type="component" value="Chromosome"/>
</dbReference>
<dbReference type="SUPFAM" id="SSF55048">
    <property type="entry name" value="Probable ACP-binding domain of malonyl-CoA ACP transacylase"/>
    <property type="match status" value="1"/>
</dbReference>
<reference evidence="7" key="1">
    <citation type="journal article" date="2011" name="MBio">
        <title>Novel metabolic attributes of the genus Cyanothece, comprising a group of unicellular nitrogen-fixing Cyanobacteria.</title>
        <authorList>
            <person name="Bandyopadhyay A."/>
            <person name="Elvitigala T."/>
            <person name="Welsh E."/>
            <person name="Stockel J."/>
            <person name="Liberton M."/>
            <person name="Min H."/>
            <person name="Sherman L.A."/>
            <person name="Pakrasi H.B."/>
        </authorList>
    </citation>
    <scope>NUCLEOTIDE SEQUENCE [LARGE SCALE GENOMIC DNA]</scope>
    <source>
        <strain evidence="7">PCC 8801</strain>
    </source>
</reference>
<dbReference type="SUPFAM" id="SSF51735">
    <property type="entry name" value="NAD(P)-binding Rossmann-fold domains"/>
    <property type="match status" value="2"/>
</dbReference>
<feature type="domain" description="Carrier" evidence="4">
    <location>
        <begin position="1438"/>
        <end position="1513"/>
    </location>
</feature>
<dbReference type="HOGENOM" id="CLU_000022_35_2_3"/>
<accession>B7JWG1</accession>
<dbReference type="eggNOG" id="COG3321">
    <property type="taxonomic scope" value="Bacteria"/>
</dbReference>
<protein>
    <submittedName>
        <fullName evidence="6">Beta-ketoacyl synthase</fullName>
    </submittedName>
</protein>
<evidence type="ECO:0000313" key="6">
    <source>
        <dbReference type="EMBL" id="ACK67006.1"/>
    </source>
</evidence>
<evidence type="ECO:0000259" key="4">
    <source>
        <dbReference type="PROSITE" id="PS50075"/>
    </source>
</evidence>
<dbReference type="Pfam" id="PF21394">
    <property type="entry name" value="Beta-ketacyl_N"/>
    <property type="match status" value="1"/>
</dbReference>
<proteinExistence type="predicted"/>
<dbReference type="PROSITE" id="PS00606">
    <property type="entry name" value="KS3_1"/>
    <property type="match status" value="1"/>
</dbReference>
<dbReference type="InterPro" id="IPR049490">
    <property type="entry name" value="C883_1060-like_KR_N"/>
</dbReference>
<dbReference type="Gene3D" id="3.30.70.250">
    <property type="entry name" value="Malonyl-CoA ACP transacylase, ACP-binding"/>
    <property type="match status" value="1"/>
</dbReference>
<dbReference type="Pfam" id="PF22621">
    <property type="entry name" value="CurL-like_PKS_C"/>
    <property type="match status" value="1"/>
</dbReference>
<dbReference type="PANTHER" id="PTHR43775:SF37">
    <property type="entry name" value="SI:DKEY-61P9.11"/>
    <property type="match status" value="1"/>
</dbReference>
<dbReference type="Gene3D" id="3.40.366.10">
    <property type="entry name" value="Malonyl-Coenzyme A Acyl Carrier Protein, domain 2"/>
    <property type="match status" value="1"/>
</dbReference>
<dbReference type="KEGG" id="cyp:PCC8801_3022"/>
<dbReference type="InterPro" id="IPR016039">
    <property type="entry name" value="Thiolase-like"/>
</dbReference>
<dbReference type="InterPro" id="IPR013968">
    <property type="entry name" value="PKS_KR"/>
</dbReference>
<keyword evidence="2" id="KW-0597">Phosphoprotein</keyword>
<dbReference type="STRING" id="41431.PCC8801_3022"/>
<dbReference type="Pfam" id="PF02801">
    <property type="entry name" value="Ketoacyl-synt_C"/>
    <property type="match status" value="1"/>
</dbReference>
<dbReference type="InterPro" id="IPR050091">
    <property type="entry name" value="PKS_NRPS_Biosynth_Enz"/>
</dbReference>
<dbReference type="InterPro" id="IPR018201">
    <property type="entry name" value="Ketoacyl_synth_AS"/>
</dbReference>